<feature type="binding site" evidence="8">
    <location>
        <begin position="12"/>
        <end position="14"/>
    </location>
    <ligand>
        <name>GTP</name>
        <dbReference type="ChEBI" id="CHEBI:37565"/>
    </ligand>
</feature>
<evidence type="ECO:0000256" key="2">
    <source>
        <dbReference type="ARBA" id="ARBA00022679"/>
    </source>
</evidence>
<feature type="binding site" evidence="8">
    <location>
        <position position="97"/>
    </location>
    <ligand>
        <name>Mg(2+)</name>
        <dbReference type="ChEBI" id="CHEBI:18420"/>
    </ligand>
</feature>
<gene>
    <name evidence="8" type="primary">mobA</name>
    <name evidence="10" type="ORF">AVDCRST_MAG25-2224</name>
</gene>
<accession>A0A6J4RNH7</accession>
<sequence>MSGREGFTGLILAGGRSSRMGREKLTLEVGGVPLISRVRAALEPSCRTIFVVGDGADVLDLPRIRDRREGREGPLAGLEAGLDAAASSGPVFAAAGDMPFIPPGLVAFLLDRLHSRSLRAAVPRYAGRTHPLCAAYDPSVLPDASRLLDAGTRAVWKLLEGLGEGVEYVEGELGRFGDPGVFLSNVNSPEDLARAREIARGEG</sequence>
<evidence type="ECO:0000259" key="9">
    <source>
        <dbReference type="Pfam" id="PF12804"/>
    </source>
</evidence>
<evidence type="ECO:0000256" key="4">
    <source>
        <dbReference type="ARBA" id="ARBA00022741"/>
    </source>
</evidence>
<dbReference type="CDD" id="cd02503">
    <property type="entry name" value="MobA"/>
    <property type="match status" value="1"/>
</dbReference>
<dbReference type="Gene3D" id="3.90.550.10">
    <property type="entry name" value="Spore Coat Polysaccharide Biosynthesis Protein SpsA, Chain A"/>
    <property type="match status" value="1"/>
</dbReference>
<reference evidence="10" key="1">
    <citation type="submission" date="2020-02" db="EMBL/GenBank/DDBJ databases">
        <authorList>
            <person name="Meier V. D."/>
        </authorList>
    </citation>
    <scope>NUCLEOTIDE SEQUENCE</scope>
    <source>
        <strain evidence="10">AVDCRST_MAG25</strain>
    </source>
</reference>
<dbReference type="GO" id="GO:0061603">
    <property type="term" value="F:molybdenum cofactor guanylyltransferase activity"/>
    <property type="evidence" value="ECO:0007669"/>
    <property type="project" value="UniProtKB-EC"/>
</dbReference>
<keyword evidence="10" id="KW-0548">Nucleotidyltransferase</keyword>
<name>A0A6J4RNH7_9ACTN</name>
<dbReference type="GO" id="GO:0005737">
    <property type="term" value="C:cytoplasm"/>
    <property type="evidence" value="ECO:0007669"/>
    <property type="project" value="UniProtKB-SubCell"/>
</dbReference>
<keyword evidence="7 8" id="KW-0501">Molybdenum cofactor biosynthesis</keyword>
<evidence type="ECO:0000256" key="1">
    <source>
        <dbReference type="ARBA" id="ARBA00022490"/>
    </source>
</evidence>
<comment type="domain">
    <text evidence="8">The N-terminal domain determines nucleotide recognition and specific binding, while the C-terminal domain determines the specific binding to the target protein.</text>
</comment>
<keyword evidence="6 8" id="KW-0342">GTP-binding</keyword>
<dbReference type="PANTHER" id="PTHR19136">
    <property type="entry name" value="MOLYBDENUM COFACTOR GUANYLYLTRANSFERASE"/>
    <property type="match status" value="1"/>
</dbReference>
<comment type="catalytic activity">
    <reaction evidence="8">
        <text>Mo-molybdopterin + GTP + H(+) = Mo-molybdopterin guanine dinucleotide + diphosphate</text>
        <dbReference type="Rhea" id="RHEA:34243"/>
        <dbReference type="ChEBI" id="CHEBI:15378"/>
        <dbReference type="ChEBI" id="CHEBI:33019"/>
        <dbReference type="ChEBI" id="CHEBI:37565"/>
        <dbReference type="ChEBI" id="CHEBI:71302"/>
        <dbReference type="ChEBI" id="CHEBI:71310"/>
        <dbReference type="EC" id="2.7.7.77"/>
    </reaction>
</comment>
<dbReference type="InterPro" id="IPR029044">
    <property type="entry name" value="Nucleotide-diphossugar_trans"/>
</dbReference>
<comment type="cofactor">
    <cofactor evidence="8">
        <name>Mg(2+)</name>
        <dbReference type="ChEBI" id="CHEBI:18420"/>
    </cofactor>
</comment>
<feature type="binding site" evidence="8">
    <location>
        <position position="97"/>
    </location>
    <ligand>
        <name>GTP</name>
        <dbReference type="ChEBI" id="CHEBI:37565"/>
    </ligand>
</feature>
<evidence type="ECO:0000256" key="3">
    <source>
        <dbReference type="ARBA" id="ARBA00022723"/>
    </source>
</evidence>
<dbReference type="PANTHER" id="PTHR19136:SF81">
    <property type="entry name" value="MOLYBDENUM COFACTOR GUANYLYLTRANSFERASE"/>
    <property type="match status" value="1"/>
</dbReference>
<dbReference type="HAMAP" id="MF_00316">
    <property type="entry name" value="MobA"/>
    <property type="match status" value="1"/>
</dbReference>
<protein>
    <recommendedName>
        <fullName evidence="8">Probable molybdenum cofactor guanylyltransferase</fullName>
        <shortName evidence="8">MoCo guanylyltransferase</shortName>
        <ecNumber evidence="8">2.7.7.77</ecNumber>
    </recommendedName>
    <alternativeName>
        <fullName evidence="8">GTP:molybdopterin guanylyltransferase</fullName>
    </alternativeName>
    <alternativeName>
        <fullName evidence="8">Mo-MPT guanylyltransferase</fullName>
    </alternativeName>
    <alternativeName>
        <fullName evidence="8">Molybdopterin guanylyltransferase</fullName>
    </alternativeName>
    <alternativeName>
        <fullName evidence="8">Molybdopterin-guanine dinucleotide synthase</fullName>
        <shortName evidence="8">MGD synthase</shortName>
    </alternativeName>
</protein>
<evidence type="ECO:0000256" key="6">
    <source>
        <dbReference type="ARBA" id="ARBA00023134"/>
    </source>
</evidence>
<dbReference type="EMBL" id="CADCVI010000140">
    <property type="protein sequence ID" value="CAA9473611.1"/>
    <property type="molecule type" value="Genomic_DNA"/>
</dbReference>
<dbReference type="EC" id="2.7.7.77" evidence="8"/>
<dbReference type="AlphaFoldDB" id="A0A6J4RNH7"/>
<dbReference type="InterPro" id="IPR025877">
    <property type="entry name" value="MobA-like_NTP_Trfase"/>
</dbReference>
<dbReference type="GO" id="GO:0006777">
    <property type="term" value="P:Mo-molybdopterin cofactor biosynthetic process"/>
    <property type="evidence" value="ECO:0007669"/>
    <property type="project" value="UniProtKB-KW"/>
</dbReference>
<proteinExistence type="inferred from homology"/>
<evidence type="ECO:0000256" key="5">
    <source>
        <dbReference type="ARBA" id="ARBA00022842"/>
    </source>
</evidence>
<keyword evidence="1 8" id="KW-0963">Cytoplasm</keyword>
<keyword evidence="4 8" id="KW-0547">Nucleotide-binding</keyword>
<comment type="function">
    <text evidence="8">Transfers a GMP moiety from GTP to Mo-molybdopterin (Mo-MPT) cofactor (Moco or molybdenum cofactor) to form Mo-molybdopterin guanine dinucleotide (Mo-MGD) cofactor.</text>
</comment>
<evidence type="ECO:0000256" key="8">
    <source>
        <dbReference type="HAMAP-Rule" id="MF_00316"/>
    </source>
</evidence>
<keyword evidence="5 8" id="KW-0460">Magnesium</keyword>
<dbReference type="Pfam" id="PF12804">
    <property type="entry name" value="NTP_transf_3"/>
    <property type="match status" value="1"/>
</dbReference>
<comment type="caution">
    <text evidence="8">Lacks conserved residue(s) required for the propagation of feature annotation.</text>
</comment>
<feature type="binding site" evidence="8">
    <location>
        <position position="66"/>
    </location>
    <ligand>
        <name>GTP</name>
        <dbReference type="ChEBI" id="CHEBI:37565"/>
    </ligand>
</feature>
<evidence type="ECO:0000313" key="10">
    <source>
        <dbReference type="EMBL" id="CAA9473611.1"/>
    </source>
</evidence>
<evidence type="ECO:0000256" key="7">
    <source>
        <dbReference type="ARBA" id="ARBA00023150"/>
    </source>
</evidence>
<dbReference type="SUPFAM" id="SSF53448">
    <property type="entry name" value="Nucleotide-diphospho-sugar transferases"/>
    <property type="match status" value="1"/>
</dbReference>
<keyword evidence="3 8" id="KW-0479">Metal-binding</keyword>
<feature type="domain" description="MobA-like NTP transferase" evidence="9">
    <location>
        <begin position="9"/>
        <end position="157"/>
    </location>
</feature>
<organism evidence="10">
    <name type="scientific">uncultured Rubrobacteraceae bacterium</name>
    <dbReference type="NCBI Taxonomy" id="349277"/>
    <lineage>
        <taxon>Bacteria</taxon>
        <taxon>Bacillati</taxon>
        <taxon>Actinomycetota</taxon>
        <taxon>Rubrobacteria</taxon>
        <taxon>Rubrobacterales</taxon>
        <taxon>Rubrobacteraceae</taxon>
        <taxon>environmental samples</taxon>
    </lineage>
</organism>
<dbReference type="InterPro" id="IPR013482">
    <property type="entry name" value="Molybde_CF_guanTrfase"/>
</dbReference>
<dbReference type="GO" id="GO:0005525">
    <property type="term" value="F:GTP binding"/>
    <property type="evidence" value="ECO:0007669"/>
    <property type="project" value="UniProtKB-UniRule"/>
</dbReference>
<dbReference type="GO" id="GO:0046872">
    <property type="term" value="F:metal ion binding"/>
    <property type="evidence" value="ECO:0007669"/>
    <property type="project" value="UniProtKB-KW"/>
</dbReference>
<feature type="binding site" evidence="8">
    <location>
        <position position="24"/>
    </location>
    <ligand>
        <name>GTP</name>
        <dbReference type="ChEBI" id="CHEBI:37565"/>
    </ligand>
</feature>
<comment type="subcellular location">
    <subcellularLocation>
        <location evidence="8">Cytoplasm</location>
    </subcellularLocation>
</comment>
<keyword evidence="2 8" id="KW-0808">Transferase</keyword>
<comment type="similarity">
    <text evidence="8">Belongs to the MobA family.</text>
</comment>